<evidence type="ECO:0000313" key="1">
    <source>
        <dbReference type="EMBL" id="EHK47784.1"/>
    </source>
</evidence>
<evidence type="ECO:0000313" key="2">
    <source>
        <dbReference type="Proteomes" id="UP000005426"/>
    </source>
</evidence>
<keyword evidence="2" id="KW-1185">Reference proteome</keyword>
<proteinExistence type="predicted"/>
<comment type="caution">
    <text evidence="1">The sequence shown here is derived from an EMBL/GenBank/DDBJ whole genome shotgun (WGS) entry which is preliminary data.</text>
</comment>
<accession>G9NNZ7</accession>
<organism evidence="1 2">
    <name type="scientific">Hypocrea atroviridis (strain ATCC 20476 / IMI 206040)</name>
    <name type="common">Trichoderma atroviride</name>
    <dbReference type="NCBI Taxonomy" id="452589"/>
    <lineage>
        <taxon>Eukaryota</taxon>
        <taxon>Fungi</taxon>
        <taxon>Dikarya</taxon>
        <taxon>Ascomycota</taxon>
        <taxon>Pezizomycotina</taxon>
        <taxon>Sordariomycetes</taxon>
        <taxon>Hypocreomycetidae</taxon>
        <taxon>Hypocreales</taxon>
        <taxon>Hypocreaceae</taxon>
        <taxon>Trichoderma</taxon>
    </lineage>
</organism>
<dbReference type="EMBL" id="ABDG02000020">
    <property type="protein sequence ID" value="EHK47784.1"/>
    <property type="molecule type" value="Genomic_DNA"/>
</dbReference>
<gene>
    <name evidence="1" type="ORF">TRIATDRAFT_316788</name>
</gene>
<dbReference type="AlphaFoldDB" id="G9NNZ7"/>
<reference evidence="1 2" key="1">
    <citation type="journal article" date="2011" name="Genome Biol.">
        <title>Comparative genome sequence analysis underscores mycoparasitism as the ancestral life style of Trichoderma.</title>
        <authorList>
            <person name="Kubicek C.P."/>
            <person name="Herrera-Estrella A."/>
            <person name="Seidl-Seiboth V."/>
            <person name="Martinez D.A."/>
            <person name="Druzhinina I.S."/>
            <person name="Thon M."/>
            <person name="Zeilinger S."/>
            <person name="Casas-Flores S."/>
            <person name="Horwitz B.A."/>
            <person name="Mukherjee P.K."/>
            <person name="Mukherjee M."/>
            <person name="Kredics L."/>
            <person name="Alcaraz L.D."/>
            <person name="Aerts A."/>
            <person name="Antal Z."/>
            <person name="Atanasova L."/>
            <person name="Cervantes-Badillo M.G."/>
            <person name="Challacombe J."/>
            <person name="Chertkov O."/>
            <person name="McCluskey K."/>
            <person name="Coulpier F."/>
            <person name="Deshpande N."/>
            <person name="von Doehren H."/>
            <person name="Ebbole D.J."/>
            <person name="Esquivel-Naranjo E.U."/>
            <person name="Fekete E."/>
            <person name="Flipphi M."/>
            <person name="Glaser F."/>
            <person name="Gomez-Rodriguez E.Y."/>
            <person name="Gruber S."/>
            <person name="Han C."/>
            <person name="Henrissat B."/>
            <person name="Hermosa R."/>
            <person name="Hernandez-Onate M."/>
            <person name="Karaffa L."/>
            <person name="Kosti I."/>
            <person name="Le Crom S."/>
            <person name="Lindquist E."/>
            <person name="Lucas S."/>
            <person name="Luebeck M."/>
            <person name="Luebeck P.S."/>
            <person name="Margeot A."/>
            <person name="Metz B."/>
            <person name="Misra M."/>
            <person name="Nevalainen H."/>
            <person name="Omann M."/>
            <person name="Packer N."/>
            <person name="Perrone G."/>
            <person name="Uresti-Rivera E.E."/>
            <person name="Salamov A."/>
            <person name="Schmoll M."/>
            <person name="Seiboth B."/>
            <person name="Shapiro H."/>
            <person name="Sukno S."/>
            <person name="Tamayo-Ramos J.A."/>
            <person name="Tisch D."/>
            <person name="Wiest A."/>
            <person name="Wilkinson H.H."/>
            <person name="Zhang M."/>
            <person name="Coutinho P.M."/>
            <person name="Kenerley C.M."/>
            <person name="Monte E."/>
            <person name="Baker S.E."/>
            <person name="Grigoriev I.V."/>
        </authorList>
    </citation>
    <scope>NUCLEOTIDE SEQUENCE [LARGE SCALE GENOMIC DNA]</scope>
    <source>
        <strain evidence="2">ATCC 20476 / IMI 206040</strain>
    </source>
</reference>
<sequence length="59" mass="6371">MTSNGFWGTDSVCWEMLGTTLEVPELADSRTPRHISQAQANDEDDVVKIAPAVDLSAPP</sequence>
<protein>
    <submittedName>
        <fullName evidence="1">Uncharacterized protein</fullName>
    </submittedName>
</protein>
<dbReference type="Proteomes" id="UP000005426">
    <property type="component" value="Unassembled WGS sequence"/>
</dbReference>
<dbReference type="HOGENOM" id="CLU_2961084_0_0_1"/>
<name>G9NNZ7_HYPAI</name>